<dbReference type="GO" id="GO:0004523">
    <property type="term" value="F:RNA-DNA hybrid ribonuclease activity"/>
    <property type="evidence" value="ECO:0007669"/>
    <property type="project" value="InterPro"/>
</dbReference>
<feature type="compositionally biased region" description="Basic and acidic residues" evidence="1">
    <location>
        <begin position="15"/>
        <end position="26"/>
    </location>
</feature>
<feature type="region of interest" description="Disordered" evidence="1">
    <location>
        <begin position="1"/>
        <end position="26"/>
    </location>
</feature>
<name>A0A2K3M8B6_TRIPR</name>
<evidence type="ECO:0000313" key="4">
    <source>
        <dbReference type="Proteomes" id="UP000236291"/>
    </source>
</evidence>
<feature type="domain" description="RNase H type-1" evidence="2">
    <location>
        <begin position="41"/>
        <end position="96"/>
    </location>
</feature>
<comment type="caution">
    <text evidence="3">The sequence shown here is derived from an EMBL/GenBank/DDBJ whole genome shotgun (WGS) entry which is preliminary data.</text>
</comment>
<protein>
    <submittedName>
        <fullName evidence="3">Cytochrome p450</fullName>
    </submittedName>
</protein>
<dbReference type="GO" id="GO:0003676">
    <property type="term" value="F:nucleic acid binding"/>
    <property type="evidence" value="ECO:0007669"/>
    <property type="project" value="InterPro"/>
</dbReference>
<dbReference type="Pfam" id="PF13456">
    <property type="entry name" value="RVT_3"/>
    <property type="match status" value="1"/>
</dbReference>
<evidence type="ECO:0000259" key="2">
    <source>
        <dbReference type="Pfam" id="PF13456"/>
    </source>
</evidence>
<dbReference type="InterPro" id="IPR052929">
    <property type="entry name" value="RNase_H-like_EbsB-rel"/>
</dbReference>
<dbReference type="PANTHER" id="PTHR47074">
    <property type="entry name" value="BNAC02G40300D PROTEIN"/>
    <property type="match status" value="1"/>
</dbReference>
<reference evidence="3 4" key="2">
    <citation type="journal article" date="2017" name="Front. Plant Sci.">
        <title>Gene Classification and Mining of Molecular Markers Useful in Red Clover (Trifolium pratense) Breeding.</title>
        <authorList>
            <person name="Istvanek J."/>
            <person name="Dluhosova J."/>
            <person name="Dluhos P."/>
            <person name="Patkova L."/>
            <person name="Nedelnik J."/>
            <person name="Repkova J."/>
        </authorList>
    </citation>
    <scope>NUCLEOTIDE SEQUENCE [LARGE SCALE GENOMIC DNA]</scope>
    <source>
        <strain evidence="4">cv. Tatra</strain>
        <tissue evidence="3">Young leaves</tissue>
    </source>
</reference>
<proteinExistence type="predicted"/>
<dbReference type="AlphaFoldDB" id="A0A2K3M8B6"/>
<feature type="compositionally biased region" description="Low complexity" evidence="1">
    <location>
        <begin position="1"/>
        <end position="14"/>
    </location>
</feature>
<organism evidence="3 4">
    <name type="scientific">Trifolium pratense</name>
    <name type="common">Red clover</name>
    <dbReference type="NCBI Taxonomy" id="57577"/>
    <lineage>
        <taxon>Eukaryota</taxon>
        <taxon>Viridiplantae</taxon>
        <taxon>Streptophyta</taxon>
        <taxon>Embryophyta</taxon>
        <taxon>Tracheophyta</taxon>
        <taxon>Spermatophyta</taxon>
        <taxon>Magnoliopsida</taxon>
        <taxon>eudicotyledons</taxon>
        <taxon>Gunneridae</taxon>
        <taxon>Pentapetalae</taxon>
        <taxon>rosids</taxon>
        <taxon>fabids</taxon>
        <taxon>Fabales</taxon>
        <taxon>Fabaceae</taxon>
        <taxon>Papilionoideae</taxon>
        <taxon>50 kb inversion clade</taxon>
        <taxon>NPAAA clade</taxon>
        <taxon>Hologalegina</taxon>
        <taxon>IRL clade</taxon>
        <taxon>Trifolieae</taxon>
        <taxon>Trifolium</taxon>
    </lineage>
</organism>
<evidence type="ECO:0000256" key="1">
    <source>
        <dbReference type="SAM" id="MobiDB-lite"/>
    </source>
</evidence>
<sequence>MQEATATVTAATTTNDEHAASNSNRADRVLKKPAIGRYKCNIDASFSAQQNRVGLGMCIRDDEGRFVLAKTMWISPICSVDLGEALRLIHAINWVREL</sequence>
<reference evidence="3 4" key="1">
    <citation type="journal article" date="2014" name="Am. J. Bot.">
        <title>Genome assembly and annotation for red clover (Trifolium pratense; Fabaceae).</title>
        <authorList>
            <person name="Istvanek J."/>
            <person name="Jaros M."/>
            <person name="Krenek A."/>
            <person name="Repkova J."/>
        </authorList>
    </citation>
    <scope>NUCLEOTIDE SEQUENCE [LARGE SCALE GENOMIC DNA]</scope>
    <source>
        <strain evidence="4">cv. Tatra</strain>
        <tissue evidence="3">Young leaves</tissue>
    </source>
</reference>
<dbReference type="Proteomes" id="UP000236291">
    <property type="component" value="Unassembled WGS sequence"/>
</dbReference>
<dbReference type="PANTHER" id="PTHR47074:SF48">
    <property type="entry name" value="POLYNUCLEOTIDYL TRANSFERASE, RIBONUCLEASE H-LIKE SUPERFAMILY PROTEIN"/>
    <property type="match status" value="1"/>
</dbReference>
<dbReference type="EMBL" id="ASHM01052698">
    <property type="protein sequence ID" value="PNX87003.1"/>
    <property type="molecule type" value="Genomic_DNA"/>
</dbReference>
<dbReference type="InterPro" id="IPR002156">
    <property type="entry name" value="RNaseH_domain"/>
</dbReference>
<evidence type="ECO:0000313" key="3">
    <source>
        <dbReference type="EMBL" id="PNX87003.1"/>
    </source>
</evidence>
<gene>
    <name evidence="3" type="ORF">L195_g043086</name>
</gene>
<accession>A0A2K3M8B6</accession>